<gene>
    <name evidence="1" type="ORF">APS56_10860</name>
</gene>
<dbReference type="Proteomes" id="UP000057981">
    <property type="component" value="Chromosome"/>
</dbReference>
<dbReference type="OrthoDB" id="1115230at2"/>
<dbReference type="Pfam" id="PF16125">
    <property type="entry name" value="DUF4837"/>
    <property type="match status" value="1"/>
</dbReference>
<dbReference type="EMBL" id="CP012898">
    <property type="protein sequence ID" value="ALJ05593.1"/>
    <property type="molecule type" value="Genomic_DNA"/>
</dbReference>
<evidence type="ECO:0000313" key="1">
    <source>
        <dbReference type="EMBL" id="ALJ05593.1"/>
    </source>
</evidence>
<dbReference type="RefSeq" id="WP_054728003.1">
    <property type="nucleotide sequence ID" value="NZ_CP012898.1"/>
</dbReference>
<organism evidence="1 2">
    <name type="scientific">Pseudalgibacter alginicilyticus</name>
    <dbReference type="NCBI Taxonomy" id="1736674"/>
    <lineage>
        <taxon>Bacteria</taxon>
        <taxon>Pseudomonadati</taxon>
        <taxon>Bacteroidota</taxon>
        <taxon>Flavobacteriia</taxon>
        <taxon>Flavobacteriales</taxon>
        <taxon>Flavobacteriaceae</taxon>
        <taxon>Pseudalgibacter</taxon>
    </lineage>
</organism>
<dbReference type="PROSITE" id="PS51257">
    <property type="entry name" value="PROKAR_LIPOPROTEIN"/>
    <property type="match status" value="1"/>
</dbReference>
<keyword evidence="2" id="KW-1185">Reference proteome</keyword>
<protein>
    <submittedName>
        <fullName evidence="1">Endonuclease</fullName>
    </submittedName>
</protein>
<keyword evidence="1" id="KW-0540">Nuclease</keyword>
<dbReference type="STRING" id="1736674.APS56_10860"/>
<dbReference type="GO" id="GO:0004519">
    <property type="term" value="F:endonuclease activity"/>
    <property type="evidence" value="ECO:0007669"/>
    <property type="project" value="UniProtKB-KW"/>
</dbReference>
<reference evidence="1 2" key="1">
    <citation type="submission" date="2015-10" db="EMBL/GenBank/DDBJ databases">
        <authorList>
            <person name="Gilbert D.G."/>
        </authorList>
    </citation>
    <scope>NUCLEOTIDE SEQUENCE [LARGE SCALE GENOMIC DNA]</scope>
    <source>
        <strain evidence="2">HZ-22</strain>
    </source>
</reference>
<accession>A0A0P0CHE6</accession>
<dbReference type="AlphaFoldDB" id="A0A0P0CHE6"/>
<evidence type="ECO:0000313" key="2">
    <source>
        <dbReference type="Proteomes" id="UP000057981"/>
    </source>
</evidence>
<keyword evidence="1" id="KW-0378">Hydrolase</keyword>
<dbReference type="PATRIC" id="fig|1736674.3.peg.2226"/>
<keyword evidence="1" id="KW-0255">Endonuclease</keyword>
<dbReference type="KEGG" id="ahz:APS56_10860"/>
<proteinExistence type="predicted"/>
<sequence length="327" mass="37187">MRKIILITFVSLFVIGCKDNKTSKEKYLPDSSGNLNSVSVVVDNDMWSGDVGEAIRNVLATVVDGLPQDEPMFSMSQIPPSVFSGFVTKNRTVLKVVTNKESGVFVTNDVYAKPQKVVTVSGQTKEDLIAQINNNSEKIIEAFTNSELSEKLRRIDKSLHNYTSIEEKLGLTIKFPSVYRIAKEEGKFFWIRKDITTGSMDLLLYELPYNAIKRNDSMVKQIIRIRDSVNKEMIPGPDLEPKPFMVTEKAYTPFHFETILDNKPVLETKGIWDMQNAFMAGPFVNYAIEDKVNNRWVVIEGFVFAPSVEKRDYMFEIEAIIKSVKIK</sequence>
<dbReference type="InterPro" id="IPR032286">
    <property type="entry name" value="DUF4837"/>
</dbReference>
<name>A0A0P0CHE6_9FLAO</name>